<protein>
    <recommendedName>
        <fullName evidence="2">DH domain-containing protein</fullName>
    </recommendedName>
</protein>
<organism evidence="3 4">
    <name type="scientific">Sinanodonta woodiana</name>
    <name type="common">Chinese pond mussel</name>
    <name type="synonym">Anodonta woodiana</name>
    <dbReference type="NCBI Taxonomy" id="1069815"/>
    <lineage>
        <taxon>Eukaryota</taxon>
        <taxon>Metazoa</taxon>
        <taxon>Spiralia</taxon>
        <taxon>Lophotrochozoa</taxon>
        <taxon>Mollusca</taxon>
        <taxon>Bivalvia</taxon>
        <taxon>Autobranchia</taxon>
        <taxon>Heteroconchia</taxon>
        <taxon>Palaeoheterodonta</taxon>
        <taxon>Unionida</taxon>
        <taxon>Unionoidea</taxon>
        <taxon>Unionidae</taxon>
        <taxon>Unioninae</taxon>
        <taxon>Sinanodonta</taxon>
    </lineage>
</organism>
<dbReference type="EMBL" id="JBJQND010000003">
    <property type="protein sequence ID" value="KAL3882115.1"/>
    <property type="molecule type" value="Genomic_DNA"/>
</dbReference>
<dbReference type="InterPro" id="IPR035899">
    <property type="entry name" value="DBL_dom_sf"/>
</dbReference>
<evidence type="ECO:0000259" key="2">
    <source>
        <dbReference type="PROSITE" id="PS50010"/>
    </source>
</evidence>
<feature type="non-terminal residue" evidence="3">
    <location>
        <position position="1"/>
    </location>
</feature>
<reference evidence="3 4" key="1">
    <citation type="submission" date="2024-11" db="EMBL/GenBank/DDBJ databases">
        <title>Chromosome-level genome assembly of the freshwater bivalve Anodonta woodiana.</title>
        <authorList>
            <person name="Chen X."/>
        </authorList>
    </citation>
    <scope>NUCLEOTIDE SEQUENCE [LARGE SCALE GENOMIC DNA]</scope>
    <source>
        <strain evidence="3">MN2024</strain>
        <tissue evidence="3">Gills</tissue>
    </source>
</reference>
<dbReference type="Proteomes" id="UP001634394">
    <property type="component" value="Unassembled WGS sequence"/>
</dbReference>
<comment type="caution">
    <text evidence="3">The sequence shown here is derived from an EMBL/GenBank/DDBJ whole genome shotgun (WGS) entry which is preliminary data.</text>
</comment>
<evidence type="ECO:0000313" key="4">
    <source>
        <dbReference type="Proteomes" id="UP001634394"/>
    </source>
</evidence>
<dbReference type="Gene3D" id="1.20.900.10">
    <property type="entry name" value="Dbl homology (DH) domain"/>
    <property type="match status" value="1"/>
</dbReference>
<keyword evidence="4" id="KW-1185">Reference proteome</keyword>
<gene>
    <name evidence="3" type="ORF">ACJMK2_028486</name>
</gene>
<feature type="domain" description="DH" evidence="2">
    <location>
        <begin position="1"/>
        <end position="45"/>
    </location>
</feature>
<name>A0ABD3XB47_SINWO</name>
<keyword evidence="1" id="KW-0175">Coiled coil</keyword>
<dbReference type="SUPFAM" id="SSF48065">
    <property type="entry name" value="DBL homology domain (DH-domain)"/>
    <property type="match status" value="1"/>
</dbReference>
<dbReference type="AlphaFoldDB" id="A0ABD3XB47"/>
<dbReference type="PROSITE" id="PS50010">
    <property type="entry name" value="DH_2"/>
    <property type="match status" value="1"/>
</dbReference>
<evidence type="ECO:0000313" key="3">
    <source>
        <dbReference type="EMBL" id="KAL3882115.1"/>
    </source>
</evidence>
<feature type="coiled-coil region" evidence="1">
    <location>
        <begin position="25"/>
        <end position="52"/>
    </location>
</feature>
<dbReference type="PANTHER" id="PTHR12673:SF159">
    <property type="entry name" value="LD03170P"/>
    <property type="match status" value="1"/>
</dbReference>
<proteinExistence type="predicted"/>
<dbReference type="InterPro" id="IPR051092">
    <property type="entry name" value="FYVE_RhoGEF_PH"/>
</dbReference>
<dbReference type="InterPro" id="IPR000219">
    <property type="entry name" value="DH_dom"/>
</dbReference>
<dbReference type="PANTHER" id="PTHR12673">
    <property type="entry name" value="FACIOGENITAL DYSPLASIA PROTEIN"/>
    <property type="match status" value="1"/>
</dbReference>
<dbReference type="Pfam" id="PF00621">
    <property type="entry name" value="RhoGEF"/>
    <property type="match status" value="1"/>
</dbReference>
<evidence type="ECO:0000256" key="1">
    <source>
        <dbReference type="SAM" id="Coils"/>
    </source>
</evidence>
<sequence length="80" mass="9633">VQRIPEYDKYLNDLLEKTDPSHSDYEDLKKAASKVRNMVREHEEEMGNMDNEKRMERVQEKFPHDDLQLCDLDTFQVSYP</sequence>
<accession>A0ABD3XB47</accession>
<feature type="non-terminal residue" evidence="3">
    <location>
        <position position="80"/>
    </location>
</feature>